<reference evidence="14 15" key="2">
    <citation type="journal article" date="2014" name="BMC Genomics">
        <title>An improved genome of the model marine alga Ostreococcus tauri unfolds by assessing Illumina de novo assemblies.</title>
        <authorList>
            <person name="Blanc-Mathieu R."/>
            <person name="Verhelst B."/>
            <person name="Derelle E."/>
            <person name="Rombauts S."/>
            <person name="Bouget F.Y."/>
            <person name="Carre I."/>
            <person name="Chateau A."/>
            <person name="Eyre-Walker A."/>
            <person name="Grimsley N."/>
            <person name="Moreau H."/>
            <person name="Piegu B."/>
            <person name="Rivals E."/>
            <person name="Schackwitz W."/>
            <person name="Van de Peer Y."/>
            <person name="Piganeau G."/>
        </authorList>
    </citation>
    <scope>NUCLEOTIDE SEQUENCE [LARGE SCALE GENOMIC DNA]</scope>
    <source>
        <strain evidence="15">OTTH 0595 / CCAP 157/2 / RCC745</strain>
    </source>
</reference>
<protein>
    <submittedName>
        <fullName evidence="14">Voltage-dependent channel, four helix bundle domain</fullName>
    </submittedName>
</protein>
<feature type="transmembrane region" description="Helical" evidence="12">
    <location>
        <begin position="560"/>
        <end position="578"/>
    </location>
</feature>
<feature type="compositionally biased region" description="Acidic residues" evidence="11">
    <location>
        <begin position="943"/>
        <end position="957"/>
    </location>
</feature>
<evidence type="ECO:0000313" key="14">
    <source>
        <dbReference type="EMBL" id="CEG00706.3"/>
    </source>
</evidence>
<dbReference type="Proteomes" id="UP000009170">
    <property type="component" value="Unassembled WGS sequence"/>
</dbReference>
<feature type="region of interest" description="Disordered" evidence="11">
    <location>
        <begin position="874"/>
        <end position="906"/>
    </location>
</feature>
<feature type="transmembrane region" description="Helical" evidence="12">
    <location>
        <begin position="358"/>
        <end position="387"/>
    </location>
</feature>
<feature type="compositionally biased region" description="Basic and acidic residues" evidence="11">
    <location>
        <begin position="1050"/>
        <end position="1061"/>
    </location>
</feature>
<evidence type="ECO:0000313" key="15">
    <source>
        <dbReference type="Proteomes" id="UP000009170"/>
    </source>
</evidence>
<evidence type="ECO:0000256" key="4">
    <source>
        <dbReference type="ARBA" id="ARBA00022737"/>
    </source>
</evidence>
<dbReference type="FunFam" id="1.20.120.350:FF:000009">
    <property type="entry name" value="Voltage-dependent T-type calcium channel subunit alpha"/>
    <property type="match status" value="1"/>
</dbReference>
<name>A0A096P8W8_OSTTA</name>
<keyword evidence="15" id="KW-1185">Reference proteome</keyword>
<dbReference type="Pfam" id="PF00520">
    <property type="entry name" value="Ion_trans"/>
    <property type="match status" value="2"/>
</dbReference>
<dbReference type="GO" id="GO:0001518">
    <property type="term" value="C:voltage-gated sodium channel complex"/>
    <property type="evidence" value="ECO:0007669"/>
    <property type="project" value="TreeGrafter"/>
</dbReference>
<feature type="transmembrane region" description="Helical" evidence="12">
    <location>
        <begin position="624"/>
        <end position="652"/>
    </location>
</feature>
<dbReference type="InterPro" id="IPR043203">
    <property type="entry name" value="VGCC_Ca_Na"/>
</dbReference>
<keyword evidence="5" id="KW-0851">Voltage-gated channel</keyword>
<feature type="transmembrane region" description="Helical" evidence="12">
    <location>
        <begin position="590"/>
        <end position="612"/>
    </location>
</feature>
<comment type="subcellular location">
    <subcellularLocation>
        <location evidence="1">Membrane</location>
        <topology evidence="1">Multi-pass membrane protein</topology>
    </subcellularLocation>
</comment>
<dbReference type="GO" id="GO:0005248">
    <property type="term" value="F:voltage-gated sodium channel activity"/>
    <property type="evidence" value="ECO:0007669"/>
    <property type="project" value="TreeGrafter"/>
</dbReference>
<organism evidence="14 15">
    <name type="scientific">Ostreococcus tauri</name>
    <name type="common">Marine green alga</name>
    <dbReference type="NCBI Taxonomy" id="70448"/>
    <lineage>
        <taxon>Eukaryota</taxon>
        <taxon>Viridiplantae</taxon>
        <taxon>Chlorophyta</taxon>
        <taxon>Mamiellophyceae</taxon>
        <taxon>Mamiellales</taxon>
        <taxon>Bathycoccaceae</taxon>
        <taxon>Ostreococcus</taxon>
    </lineage>
</organism>
<evidence type="ECO:0000256" key="9">
    <source>
        <dbReference type="ARBA" id="ARBA00023180"/>
    </source>
</evidence>
<dbReference type="AlphaFoldDB" id="A0A096P8W8"/>
<reference evidence="15" key="1">
    <citation type="journal article" date="2006" name="Proc. Natl. Acad. Sci. U.S.A.">
        <title>Genome analysis of the smallest free-living eukaryote Ostreococcus tauri unveils many unique features.</title>
        <authorList>
            <person name="Derelle E."/>
            <person name="Ferraz C."/>
            <person name="Rombauts S."/>
            <person name="Rouze P."/>
            <person name="Worden A.Z."/>
            <person name="Robbens S."/>
            <person name="Partensky F."/>
            <person name="Degroeve S."/>
            <person name="Echeynie S."/>
            <person name="Cooke R."/>
            <person name="Saeys Y."/>
            <person name="Wuyts J."/>
            <person name="Jabbari K."/>
            <person name="Bowler C."/>
            <person name="Panaud O."/>
            <person name="Piegu B."/>
            <person name="Ball S.G."/>
            <person name="Ral J.-P."/>
            <person name="Bouget F.-Y."/>
            <person name="Piganeau G."/>
            <person name="De Baets B."/>
            <person name="Picard A."/>
            <person name="Delseny M."/>
            <person name="Demaille J."/>
            <person name="Van de Peer Y."/>
            <person name="Moreau H."/>
        </authorList>
    </citation>
    <scope>NUCLEOTIDE SEQUENCE [LARGE SCALE GENOMIC DNA]</scope>
    <source>
        <strain evidence="15">OTTH 0595 / CCAP 157/2 / RCC745</strain>
    </source>
</reference>
<feature type="compositionally biased region" description="Polar residues" evidence="11">
    <location>
        <begin position="1062"/>
        <end position="1073"/>
    </location>
</feature>
<dbReference type="InterPro" id="IPR027359">
    <property type="entry name" value="Volt_channel_dom_sf"/>
</dbReference>
<evidence type="ECO:0000256" key="8">
    <source>
        <dbReference type="ARBA" id="ARBA00023136"/>
    </source>
</evidence>
<keyword evidence="9" id="KW-0325">Glycoprotein</keyword>
<dbReference type="STRING" id="70448.A0A096P8W8"/>
<keyword evidence="2" id="KW-0813">Transport</keyword>
<evidence type="ECO:0000256" key="7">
    <source>
        <dbReference type="ARBA" id="ARBA00023065"/>
    </source>
</evidence>
<keyword evidence="3 12" id="KW-0812">Transmembrane</keyword>
<feature type="transmembrane region" description="Helical" evidence="12">
    <location>
        <begin position="772"/>
        <end position="800"/>
    </location>
</feature>
<keyword evidence="6 12" id="KW-1133">Transmembrane helix</keyword>
<sequence length="1146" mass="127014">MKRKVQNFTFALTALESTGALSNKSMSEDEFLGKAFSSVVPKELGGKLKNEPLKVSTSTSLAEGLKLKDNAGKIAQVNAARKRKEAMEDVGAVRLFLSSIGLKGISTDFKNVIKLSETALEEAKLRMTPKISEYQSYQDKAFGVTKSMNEEISTKMLNQYYEENSDAQETRFGMDEDEEFHGPWAARLRNQGSRKKRGPSAVVIPGVIITKDGEMIPEYDETIKIERCKSRVHRFVSHDLFENTILVLIMTSSVLLATETNTWPVAGSTTANVYENIDIGFTTVFAMECALKIFAYGLYKRPTAYLKNSFNILDAVVVLGSAFSLVIGDSGGSAVRTLRILRILRPLRSVRRFPGVRLVVNTVISSIPAVSYVCLLGLASMSIFALLGMEFFMGEFWSCRAVEDARSYTTRGACEAAGGVWRNAKFNFDNFGAALLSTFILHAGDDWQEIMWVAMDSTGYGTGYKQDNNQSAAAYFVITVLIGNFFWVNLLATALVDNFNKMASQDKLTFATPAQRRWQQAMMRAAAADLGAWRKIVPPPGNGLWSRARLAAHTVAKAKTFSFFVVGVVTANLMTALAETANMSQAEINIHYYLNTTFTIIYVLEMVILLMAQGKKRYLLTYWNWLDSFVVVVSVVDIIGQSFEVGGIMAYLKLVRLLRLLKLVNAHAGLRSLFTTFIMSIPAVANVAALSALAIFAYAIMGVSLFGDKRGPYEGGTVSNYFNFESFPTAFAALMGVYTGGWVGTFGELYQTEACLRDEPPFMSESSIDCDYNYIAIPYFISFVVVSIFLLGNLFVAIILERFSVTADQEGVYDASEVIEIIKHTIQLRRLCTSIKRKVTKAREPGGKLHGRGRDMDKDERPGSIFNKLIRRVSRRNSRSSLSGDGSPKEGKVRANRNKLSSDQREVIEMNVEVSDDEHFFSPAPSYRSKERVSPYFSLEREPEPEEEPKDEPEDAPEPAVEASTIATIFGKRVGENRFGRRASSATQSATESDDSEFEAGDEEFEAYPFERRTVRARHHPGMNTPADVLSEFAHSERSAGSRSVESYDDERSASEDDHSAYNDQSGTYTSSEEAYRFGVTGERTTPSRLNDYLYDFRDDVTQRPQAVSSLLGSDDGATLGSENESDSDDEPGASKSGVSAVLNRL</sequence>
<evidence type="ECO:0000256" key="10">
    <source>
        <dbReference type="ARBA" id="ARBA00023303"/>
    </source>
</evidence>
<keyword evidence="4" id="KW-0677">Repeat</keyword>
<evidence type="ECO:0000256" key="5">
    <source>
        <dbReference type="ARBA" id="ARBA00022882"/>
    </source>
</evidence>
<feature type="region of interest" description="Disordered" evidence="11">
    <location>
        <begin position="1106"/>
        <end position="1146"/>
    </location>
</feature>
<evidence type="ECO:0000256" key="1">
    <source>
        <dbReference type="ARBA" id="ARBA00004141"/>
    </source>
</evidence>
<dbReference type="GO" id="GO:0086010">
    <property type="term" value="P:membrane depolarization during action potential"/>
    <property type="evidence" value="ECO:0007669"/>
    <property type="project" value="TreeGrafter"/>
</dbReference>
<feature type="region of interest" description="Disordered" evidence="11">
    <location>
        <begin position="919"/>
        <end position="1089"/>
    </location>
</feature>
<accession>A0A096P8W8</accession>
<evidence type="ECO:0000259" key="13">
    <source>
        <dbReference type="Pfam" id="PF00520"/>
    </source>
</evidence>
<evidence type="ECO:0000256" key="6">
    <source>
        <dbReference type="ARBA" id="ARBA00022989"/>
    </source>
</evidence>
<comment type="caution">
    <text evidence="14">The sequence shown here is derived from an EMBL/GenBank/DDBJ whole genome shotgun (WGS) entry which is preliminary data.</text>
</comment>
<gene>
    <name evidence="14" type="ORF">OT_ostta18g00690</name>
</gene>
<evidence type="ECO:0000256" key="2">
    <source>
        <dbReference type="ARBA" id="ARBA00022448"/>
    </source>
</evidence>
<dbReference type="EMBL" id="CAID01000018">
    <property type="protein sequence ID" value="CEG00706.3"/>
    <property type="molecule type" value="Genomic_DNA"/>
</dbReference>
<proteinExistence type="predicted"/>
<dbReference type="OrthoDB" id="416585at2759"/>
<dbReference type="Gene3D" id="1.10.287.70">
    <property type="match status" value="2"/>
</dbReference>
<keyword evidence="8 12" id="KW-0472">Membrane</keyword>
<evidence type="ECO:0000256" key="11">
    <source>
        <dbReference type="SAM" id="MobiDB-lite"/>
    </source>
</evidence>
<keyword evidence="7" id="KW-0406">Ion transport</keyword>
<dbReference type="SUPFAM" id="SSF81324">
    <property type="entry name" value="Voltage-gated potassium channels"/>
    <property type="match status" value="2"/>
</dbReference>
<feature type="domain" description="Ion transport" evidence="13">
    <location>
        <begin position="559"/>
        <end position="809"/>
    </location>
</feature>
<dbReference type="InterPro" id="IPR005821">
    <property type="entry name" value="Ion_trans_dom"/>
</dbReference>
<feature type="domain" description="Ion transport" evidence="13">
    <location>
        <begin position="239"/>
        <end position="505"/>
    </location>
</feature>
<dbReference type="Gene3D" id="1.20.120.350">
    <property type="entry name" value="Voltage-gated potassium channels. Chain C"/>
    <property type="match status" value="2"/>
</dbReference>
<dbReference type="PANTHER" id="PTHR10037:SF62">
    <property type="entry name" value="SODIUM CHANNEL PROTEIN 60E"/>
    <property type="match status" value="1"/>
</dbReference>
<evidence type="ECO:0000256" key="12">
    <source>
        <dbReference type="SAM" id="Phobius"/>
    </source>
</evidence>
<evidence type="ECO:0000256" key="3">
    <source>
        <dbReference type="ARBA" id="ARBA00022692"/>
    </source>
</evidence>
<feature type="transmembrane region" description="Helical" evidence="12">
    <location>
        <begin position="472"/>
        <end position="496"/>
    </location>
</feature>
<keyword evidence="10" id="KW-0407">Ion channel</keyword>
<feature type="transmembrane region" description="Helical" evidence="12">
    <location>
        <begin position="672"/>
        <end position="700"/>
    </location>
</feature>
<dbReference type="InParanoid" id="A0A096P8W8"/>
<feature type="compositionally biased region" description="Acidic residues" evidence="11">
    <location>
        <begin position="992"/>
        <end position="1006"/>
    </location>
</feature>
<dbReference type="PANTHER" id="PTHR10037">
    <property type="entry name" value="VOLTAGE-GATED CATION CHANNEL CALCIUM AND SODIUM"/>
    <property type="match status" value="1"/>
</dbReference>
<feature type="region of interest" description="Disordered" evidence="11">
    <location>
        <begin position="842"/>
        <end position="862"/>
    </location>
</feature>